<dbReference type="EMBL" id="MFUE01000018">
    <property type="protein sequence ID" value="OGI77178.1"/>
    <property type="molecule type" value="Genomic_DNA"/>
</dbReference>
<comment type="caution">
    <text evidence="1">The sequence shown here is derived from an EMBL/GenBank/DDBJ whole genome shotgun (WGS) entry which is preliminary data.</text>
</comment>
<accession>A0A1F6W5H0</accession>
<evidence type="ECO:0000313" key="1">
    <source>
        <dbReference type="EMBL" id="OGI77178.1"/>
    </source>
</evidence>
<proteinExistence type="predicted"/>
<dbReference type="STRING" id="1801754.A3D42_00045"/>
<dbReference type="Proteomes" id="UP000177777">
    <property type="component" value="Unassembled WGS sequence"/>
</dbReference>
<protein>
    <submittedName>
        <fullName evidence="1">Uncharacterized protein</fullName>
    </submittedName>
</protein>
<organism evidence="1 2">
    <name type="scientific">Candidatus Nomurabacteria bacterium RIFCSPHIGHO2_02_FULL_41_18</name>
    <dbReference type="NCBI Taxonomy" id="1801754"/>
    <lineage>
        <taxon>Bacteria</taxon>
        <taxon>Candidatus Nomuraibacteriota</taxon>
    </lineage>
</organism>
<name>A0A1F6W5H0_9BACT</name>
<gene>
    <name evidence="1" type="ORF">A3D42_00045</name>
</gene>
<reference evidence="1 2" key="1">
    <citation type="journal article" date="2016" name="Nat. Commun.">
        <title>Thousands of microbial genomes shed light on interconnected biogeochemical processes in an aquifer system.</title>
        <authorList>
            <person name="Anantharaman K."/>
            <person name="Brown C.T."/>
            <person name="Hug L.A."/>
            <person name="Sharon I."/>
            <person name="Castelle C.J."/>
            <person name="Probst A.J."/>
            <person name="Thomas B.C."/>
            <person name="Singh A."/>
            <person name="Wilkins M.J."/>
            <person name="Karaoz U."/>
            <person name="Brodie E.L."/>
            <person name="Williams K.H."/>
            <person name="Hubbard S.S."/>
            <person name="Banfield J.F."/>
        </authorList>
    </citation>
    <scope>NUCLEOTIDE SEQUENCE [LARGE SCALE GENOMIC DNA]</scope>
</reference>
<evidence type="ECO:0000313" key="2">
    <source>
        <dbReference type="Proteomes" id="UP000177777"/>
    </source>
</evidence>
<dbReference type="AlphaFoldDB" id="A0A1F6W5H0"/>
<sequence length="568" mass="66167">MKAETKNCQNCKKKFTIETEDFNFYEKIKVPPPTWCPECRMVRRMACVNAWSLFWRNCDKCGNRMLSIFSPTQKITVYCQPCWWGDSWDGTEYAINYDSSRPFLEQVKELSEKTPYATLETDYLTLKNCDYSNAIAYSKNCVLVSWADYCENVYFSSILNGAKDTADSLRVFYNSELCYESIGIDKSYRIFYSQECSDCTDVWFSRNCYSCMNCIGCANLRGASYQIFNKQYSKEEYFEKLKKFELNTRSGIKKLQKEAEAFWKKFPYRYMTGNSLNVNVTGEYVYESRNSKEMYNAGGAENCKWCQFLSVHTSKDCVDYSGWGNRAELIYDSIQVGDGVSNIKFSAYCFPDSINTEYSLWCIASKNNFGCVNLKRKSYSILNKQYSKEDYEKLRAQIIADMKKNPYVDELGRKWFYGEFFGAGFSNFHYNNSNANKFFPKTREEALKEGYTWNDEVEKQPEATISGDNLPETISKINGSILKEIISCTTCDRKYKIAQIEFDLLRKMNIPLPARCLKCRENARFDKLQMPKLHNRACMKCGISIRTSYAPTRPEIVYCVSCYQAEFI</sequence>